<evidence type="ECO:0000256" key="5">
    <source>
        <dbReference type="ARBA" id="ARBA00023143"/>
    </source>
</evidence>
<dbReference type="KEGG" id="pbal:CPBP_00851"/>
<dbReference type="GO" id="GO:0009279">
    <property type="term" value="C:cell outer membrane"/>
    <property type="evidence" value="ECO:0007669"/>
    <property type="project" value="UniProtKB-SubCell"/>
</dbReference>
<keyword evidence="8" id="KW-0969">Cilium</keyword>
<dbReference type="GO" id="GO:0009427">
    <property type="term" value="C:bacterial-type flagellum basal body, distal rod, L ring"/>
    <property type="evidence" value="ECO:0007669"/>
    <property type="project" value="InterPro"/>
</dbReference>
<comment type="function">
    <text evidence="1 7">Assembles around the rod to form the L-ring and probably protects the motor/basal body from shearing forces during rotation.</text>
</comment>
<dbReference type="PRINTS" id="PR01008">
    <property type="entry name" value="FLGLRINGFLGH"/>
</dbReference>
<comment type="similarity">
    <text evidence="2 7">Belongs to the FlgH family.</text>
</comment>
<comment type="subcellular location">
    <subcellularLocation>
        <location evidence="7">Cell outer membrane</location>
        <topology evidence="7">Lipid-anchor</topology>
    </subcellularLocation>
    <subcellularLocation>
        <location evidence="7">Bacterial flagellum basal body</location>
    </subcellularLocation>
</comment>
<keyword evidence="3 7" id="KW-0732">Signal</keyword>
<dbReference type="InterPro" id="IPR000527">
    <property type="entry name" value="Flag_Lring"/>
</dbReference>
<name>A0A7L9RTX7_9PROT</name>
<keyword evidence="7" id="KW-0449">Lipoprotein</keyword>
<accession>A0A7L9RTX7</accession>
<proteinExistence type="inferred from homology"/>
<dbReference type="HAMAP" id="MF_00415">
    <property type="entry name" value="FlgH"/>
    <property type="match status" value="1"/>
</dbReference>
<organism evidence="8 9">
    <name type="scientific">Candidatus Bodocaedibacter vickermanii</name>
    <dbReference type="NCBI Taxonomy" id="2741701"/>
    <lineage>
        <taxon>Bacteria</taxon>
        <taxon>Pseudomonadati</taxon>
        <taxon>Pseudomonadota</taxon>
        <taxon>Alphaproteobacteria</taxon>
        <taxon>Holosporales</taxon>
        <taxon>Candidatus Paracaedibacteraceae</taxon>
        <taxon>Candidatus Bodocaedibacter</taxon>
    </lineage>
</organism>
<keyword evidence="8" id="KW-0966">Cell projection</keyword>
<evidence type="ECO:0000256" key="6">
    <source>
        <dbReference type="ARBA" id="ARBA00023237"/>
    </source>
</evidence>
<reference evidence="8 9" key="1">
    <citation type="submission" date="2020-06" db="EMBL/GenBank/DDBJ databases">
        <title>The endosymbiont of the kinetoplastid Bodo saltans is a Paracaedibacter-like alpha-proteobacterium possessing a putative toxin-antitoxin system.</title>
        <authorList>
            <person name="Midha S."/>
            <person name="Rigden D.J."/>
            <person name="Siozios S."/>
            <person name="Hurst G.D.D."/>
            <person name="Jackson A.P."/>
        </authorList>
    </citation>
    <scope>NUCLEOTIDE SEQUENCE [LARGE SCALE GENOMIC DNA]</scope>
    <source>
        <strain evidence="8">Lake Konstanz</strain>
    </source>
</reference>
<protein>
    <recommendedName>
        <fullName evidence="7">Flagellar L-ring protein</fullName>
    </recommendedName>
    <alternativeName>
        <fullName evidence="7">Basal body L-ring protein</fullName>
    </alternativeName>
</protein>
<sequence length="243" mass="26316">MRSMLPVIIIAHLLAGCSGVNELKTAVVGTNLSGIGNIKDPDEEQVKTPLPEPIVEQPNRNSLWQPGARSFFKDQRASRPGDILTVTVSINDSANMNNATKKERASQNKNALSKLAGAETGLHKYFPGITPSSVFDTSSTPSHSGKGTINRAEQINLEVAAMVVQLLPNGNLVIKGEQEILVNSELRRLHVSGIISKADIDPGNIVNSRRISQARIYYGGEGEINDVQQDKWGNKLIEAITPF</sequence>
<dbReference type="PANTHER" id="PTHR34933">
    <property type="entry name" value="FLAGELLAR L-RING PROTEIN"/>
    <property type="match status" value="1"/>
</dbReference>
<dbReference type="PROSITE" id="PS51257">
    <property type="entry name" value="PROKAR_LIPOPROTEIN"/>
    <property type="match status" value="1"/>
</dbReference>
<evidence type="ECO:0000313" key="8">
    <source>
        <dbReference type="EMBL" id="QOL20073.1"/>
    </source>
</evidence>
<dbReference type="GO" id="GO:0003774">
    <property type="term" value="F:cytoskeletal motor activity"/>
    <property type="evidence" value="ECO:0007669"/>
    <property type="project" value="InterPro"/>
</dbReference>
<dbReference type="GO" id="GO:0071973">
    <property type="term" value="P:bacterial-type flagellum-dependent cell motility"/>
    <property type="evidence" value="ECO:0007669"/>
    <property type="project" value="InterPro"/>
</dbReference>
<evidence type="ECO:0000256" key="4">
    <source>
        <dbReference type="ARBA" id="ARBA00023136"/>
    </source>
</evidence>
<dbReference type="EMBL" id="CP054719">
    <property type="protein sequence ID" value="QOL20073.1"/>
    <property type="molecule type" value="Genomic_DNA"/>
</dbReference>
<keyword evidence="5 7" id="KW-0975">Bacterial flagellum</keyword>
<evidence type="ECO:0000256" key="1">
    <source>
        <dbReference type="ARBA" id="ARBA00002591"/>
    </source>
</evidence>
<dbReference type="RefSeq" id="WP_350331628.1">
    <property type="nucleotide sequence ID" value="NZ_CP054719.1"/>
</dbReference>
<dbReference type="PANTHER" id="PTHR34933:SF1">
    <property type="entry name" value="FLAGELLAR L-RING PROTEIN"/>
    <property type="match status" value="1"/>
</dbReference>
<keyword evidence="9" id="KW-1185">Reference proteome</keyword>
<keyword evidence="8" id="KW-0282">Flagellum</keyword>
<evidence type="ECO:0000256" key="2">
    <source>
        <dbReference type="ARBA" id="ARBA00006929"/>
    </source>
</evidence>
<evidence type="ECO:0000256" key="3">
    <source>
        <dbReference type="ARBA" id="ARBA00022729"/>
    </source>
</evidence>
<keyword evidence="4 7" id="KW-0472">Membrane</keyword>
<evidence type="ECO:0000313" key="9">
    <source>
        <dbReference type="Proteomes" id="UP000594001"/>
    </source>
</evidence>
<dbReference type="AlphaFoldDB" id="A0A7L9RTX7"/>
<dbReference type="Pfam" id="PF02107">
    <property type="entry name" value="FlgH"/>
    <property type="match status" value="1"/>
</dbReference>
<keyword evidence="6 7" id="KW-0998">Cell outer membrane</keyword>
<dbReference type="Proteomes" id="UP000594001">
    <property type="component" value="Chromosome"/>
</dbReference>
<comment type="subunit">
    <text evidence="7">The basal body constitutes a major portion of the flagellar organelle and consists of four rings (L,P,S, and M) mounted on a central rod.</text>
</comment>
<evidence type="ECO:0000256" key="7">
    <source>
        <dbReference type="HAMAP-Rule" id="MF_00415"/>
    </source>
</evidence>
<gene>
    <name evidence="7 8" type="primary">flgH</name>
    <name evidence="8" type="ORF">CPBP_00851</name>
</gene>